<reference evidence="8 9" key="1">
    <citation type="journal article" date="2014" name="Int. J. Syst. Evol. Microbiol.">
        <title>Complete genome sequence of Corynebacterium casei LMG S-19264T (=DSM 44701T), isolated from a smear-ripened cheese.</title>
        <authorList>
            <consortium name="US DOE Joint Genome Institute (JGI-PGF)"/>
            <person name="Walter F."/>
            <person name="Albersmeier A."/>
            <person name="Kalinowski J."/>
            <person name="Ruckert C."/>
        </authorList>
    </citation>
    <scope>NUCLEOTIDE SEQUENCE [LARGE SCALE GENOMIC DNA]</scope>
    <source>
        <strain evidence="8 9">NBRC 110095</strain>
    </source>
</reference>
<name>A0AA37T1B3_9GAMM</name>
<dbReference type="PANTHER" id="PTHR45867">
    <property type="entry name" value="PURPLE ACID PHOSPHATASE"/>
    <property type="match status" value="1"/>
</dbReference>
<evidence type="ECO:0000256" key="3">
    <source>
        <dbReference type="ARBA" id="ARBA00022729"/>
    </source>
</evidence>
<comment type="subcellular location">
    <subcellularLocation>
        <location evidence="1">Secreted</location>
    </subcellularLocation>
</comment>
<evidence type="ECO:0000313" key="9">
    <source>
        <dbReference type="Proteomes" id="UP001156870"/>
    </source>
</evidence>
<dbReference type="InterPro" id="IPR004843">
    <property type="entry name" value="Calcineurin-like_PHP"/>
</dbReference>
<proteinExistence type="predicted"/>
<dbReference type="GO" id="GO:0005576">
    <property type="term" value="C:extracellular region"/>
    <property type="evidence" value="ECO:0007669"/>
    <property type="project" value="UniProtKB-SubCell"/>
</dbReference>
<evidence type="ECO:0000256" key="1">
    <source>
        <dbReference type="ARBA" id="ARBA00004613"/>
    </source>
</evidence>
<accession>A0AA37T1B3</accession>
<dbReference type="GO" id="GO:0003993">
    <property type="term" value="F:acid phosphatase activity"/>
    <property type="evidence" value="ECO:0007669"/>
    <property type="project" value="InterPro"/>
</dbReference>
<dbReference type="InterPro" id="IPR055372">
    <property type="entry name" value="CBM96"/>
</dbReference>
<dbReference type="SUPFAM" id="SSF49363">
    <property type="entry name" value="Purple acid phosphatase, N-terminal domain"/>
    <property type="match status" value="1"/>
</dbReference>
<evidence type="ECO:0000259" key="7">
    <source>
        <dbReference type="Pfam" id="PF24517"/>
    </source>
</evidence>
<dbReference type="NCBIfam" id="NF033679">
    <property type="entry name" value="DNRLRE_dom"/>
    <property type="match status" value="2"/>
</dbReference>
<dbReference type="RefSeq" id="WP_232592784.1">
    <property type="nucleotide sequence ID" value="NZ_BSPD01000021.1"/>
</dbReference>
<evidence type="ECO:0000313" key="8">
    <source>
        <dbReference type="EMBL" id="GLS25125.1"/>
    </source>
</evidence>
<dbReference type="Gene3D" id="3.60.21.10">
    <property type="match status" value="1"/>
</dbReference>
<dbReference type="InterPro" id="IPR008963">
    <property type="entry name" value="Purple_acid_Pase-like_N"/>
</dbReference>
<dbReference type="PANTHER" id="PTHR45867:SF3">
    <property type="entry name" value="ACID PHOSPHATASE TYPE 7"/>
    <property type="match status" value="1"/>
</dbReference>
<feature type="domain" description="Carbohydrate-binding module family 96" evidence="7">
    <location>
        <begin position="631"/>
        <end position="787"/>
    </location>
</feature>
<evidence type="ECO:0000256" key="5">
    <source>
        <dbReference type="SAM" id="SignalP"/>
    </source>
</evidence>
<feature type="domain" description="Calcineurin-like phosphoesterase" evidence="6">
    <location>
        <begin position="149"/>
        <end position="309"/>
    </location>
</feature>
<feature type="signal peptide" evidence="5">
    <location>
        <begin position="1"/>
        <end position="27"/>
    </location>
</feature>
<protein>
    <recommendedName>
        <fullName evidence="10">DNRLRE domain-containing protein</fullName>
    </recommendedName>
</protein>
<sequence>MSLISFRSLMSVAFGAALISGGTLVHAATEHHRVAWDFDPAHRAVIGFSPDGTSQSPYVSYGFSTDENQWQRQSVDMTEVFQRGITNHFVYLEDLPADSPVYYRVCDNSGCGERFWFKTAPTDNSPFVAVAGGDTRTGWTNRRNGNRLLAKIRPLFVMHGGDFTDANNVREMNQFLTDWELSYSDDTIDGVRYKRIYPIVPTHGNHENRNYRTVCQIFGVDRDEDGRCTEYDTYGAFNVSPLLRVYTLNSEFRNSGWSSYANAMNSWLESDLATEGDSATWRISQYHRPMFPHSSRKSDVPTLFNWWADLFYDYNMSISVDSDTHITKMTYPVAPSGRSFTSTTNGGTLYVGEGSWGAPARTADRPKSWTLDLASIQQFKVITFSQEDIELRTAQFDGNPSTLSRTEREVNPTALPTGINWWRPRQVGAVAVLTKAANGKILLDGQGPGNGGGGDDNILALSATDDVFIARSYGNSNFNGEELLADGFTGTYGETQTLINFDASAVPECANITSARLKLNVTNRSRGRYRVMLSNEYWSESSVTWNRVGGDDNHGATLASFTPSSTGERSVELDINTLQTWLKGNDTGFVIASAGTSDGVDMTSKETGSAPVLELEYETNATCGSEVLSANLELTDDAFISSSSPNENYDGETEGLLSDGSDSQYGELKSVLKFDTSIIPSCASIESVDLWVNVTNTSSGAYGVYNVGKRWQEQSVTWNNINEEIGREVASFTPNNEGVMTISIADLSLVTDWLMEGNHGLAIASKGTGNGLDMSSKETGWAPALRVDYRVGESCR</sequence>
<dbReference type="GO" id="GO:0046872">
    <property type="term" value="F:metal ion binding"/>
    <property type="evidence" value="ECO:0007669"/>
    <property type="project" value="InterPro"/>
</dbReference>
<evidence type="ECO:0000256" key="4">
    <source>
        <dbReference type="SAM" id="MobiDB-lite"/>
    </source>
</evidence>
<feature type="domain" description="Carbohydrate-binding module family 96" evidence="7">
    <location>
        <begin position="460"/>
        <end position="616"/>
    </location>
</feature>
<comment type="caution">
    <text evidence="8">The sequence shown here is derived from an EMBL/GenBank/DDBJ whole genome shotgun (WGS) entry which is preliminary data.</text>
</comment>
<evidence type="ECO:0008006" key="10">
    <source>
        <dbReference type="Google" id="ProtNLM"/>
    </source>
</evidence>
<feature type="chain" id="PRO_5041237020" description="DNRLRE domain-containing protein" evidence="5">
    <location>
        <begin position="28"/>
        <end position="796"/>
    </location>
</feature>
<keyword evidence="3 5" id="KW-0732">Signal</keyword>
<dbReference type="EMBL" id="BSPD01000021">
    <property type="protein sequence ID" value="GLS25125.1"/>
    <property type="molecule type" value="Genomic_DNA"/>
</dbReference>
<dbReference type="AlphaFoldDB" id="A0AA37T1B3"/>
<dbReference type="InterPro" id="IPR029052">
    <property type="entry name" value="Metallo-depent_PP-like"/>
</dbReference>
<evidence type="ECO:0000259" key="6">
    <source>
        <dbReference type="Pfam" id="PF00149"/>
    </source>
</evidence>
<organism evidence="8 9">
    <name type="scientific">Marinibactrum halimedae</name>
    <dbReference type="NCBI Taxonomy" id="1444977"/>
    <lineage>
        <taxon>Bacteria</taxon>
        <taxon>Pseudomonadati</taxon>
        <taxon>Pseudomonadota</taxon>
        <taxon>Gammaproteobacteria</taxon>
        <taxon>Cellvibrionales</taxon>
        <taxon>Cellvibrionaceae</taxon>
        <taxon>Marinibactrum</taxon>
    </lineage>
</organism>
<dbReference type="Pfam" id="PF00149">
    <property type="entry name" value="Metallophos"/>
    <property type="match status" value="1"/>
</dbReference>
<evidence type="ECO:0000256" key="2">
    <source>
        <dbReference type="ARBA" id="ARBA00022525"/>
    </source>
</evidence>
<dbReference type="SUPFAM" id="SSF56300">
    <property type="entry name" value="Metallo-dependent phosphatases"/>
    <property type="match status" value="1"/>
</dbReference>
<keyword evidence="9" id="KW-1185">Reference proteome</keyword>
<feature type="region of interest" description="Disordered" evidence="4">
    <location>
        <begin position="641"/>
        <end position="660"/>
    </location>
</feature>
<dbReference type="Pfam" id="PF24517">
    <property type="entry name" value="CBM96"/>
    <property type="match status" value="2"/>
</dbReference>
<dbReference type="Proteomes" id="UP001156870">
    <property type="component" value="Unassembled WGS sequence"/>
</dbReference>
<keyword evidence="2" id="KW-0964">Secreted</keyword>
<gene>
    <name evidence="8" type="ORF">GCM10007877_08390</name>
</gene>